<evidence type="ECO:0000256" key="2">
    <source>
        <dbReference type="SAM" id="SignalP"/>
    </source>
</evidence>
<reference evidence="4" key="1">
    <citation type="submission" date="2015-08" db="EMBL/GenBank/DDBJ databases">
        <authorList>
            <person name="Kim K.M."/>
        </authorList>
    </citation>
    <scope>NUCLEOTIDE SEQUENCE [LARGE SCALE GENOMIC DNA]</scope>
    <source>
        <strain evidence="4">KCTC 23892</strain>
    </source>
</reference>
<organism evidence="3 4">
    <name type="scientific">Kangiella sediminilitoris</name>
    <dbReference type="NCBI Taxonomy" id="1144748"/>
    <lineage>
        <taxon>Bacteria</taxon>
        <taxon>Pseudomonadati</taxon>
        <taxon>Pseudomonadota</taxon>
        <taxon>Gammaproteobacteria</taxon>
        <taxon>Kangiellales</taxon>
        <taxon>Kangiellaceae</taxon>
        <taxon>Kangiella</taxon>
    </lineage>
</organism>
<dbReference type="OrthoDB" id="5699193at2"/>
<gene>
    <name evidence="3" type="ORF">KS2013_306</name>
</gene>
<dbReference type="Proteomes" id="UP000094147">
    <property type="component" value="Chromosome"/>
</dbReference>
<dbReference type="InterPro" id="IPR013783">
    <property type="entry name" value="Ig-like_fold"/>
</dbReference>
<keyword evidence="2" id="KW-0732">Signal</keyword>
<dbReference type="STRING" id="1144748.KS2013_306"/>
<dbReference type="EMBL" id="CP012418">
    <property type="protein sequence ID" value="AOE49032.1"/>
    <property type="molecule type" value="Genomic_DNA"/>
</dbReference>
<name>A0A1B3B8A2_9GAMM</name>
<feature type="signal peptide" evidence="2">
    <location>
        <begin position="1"/>
        <end position="18"/>
    </location>
</feature>
<feature type="compositionally biased region" description="Polar residues" evidence="1">
    <location>
        <begin position="39"/>
        <end position="66"/>
    </location>
</feature>
<evidence type="ECO:0000256" key="1">
    <source>
        <dbReference type="SAM" id="MobiDB-lite"/>
    </source>
</evidence>
<dbReference type="RefSeq" id="WP_068988722.1">
    <property type="nucleotide sequence ID" value="NZ_CP012418.1"/>
</dbReference>
<sequence length="535" mass="57627" precursor="true">MKQLKVVLITAFSILLYACGGGSDSNDNSTPPPSGGSGQAATISGTATYDNVPHNTSTSGLNYNATTQDPIRGATVQLLEGSSGSTVIDTTVSDANGRYSLQGETGATYRIRIRAELKKTGTPAWDVEVVDNTNSGALYVLDSESFSPSSTSTTRNLNAASGWGGSSYISTRAAAPFHILDRAYEIIAKLQTVDADIQLPSLVINWSPNNIPEPGDTSTGKINTSFYSNGKIFLLGAEDTDTDEYDGHVIIHEWGHYFEDTNARSDSIGGRHAGGDRLDMRVAFGEGFGNAWSGIITDDPLYRDSFGPNQASGFVINVENNNVSNPGWFSEGSVQSILYDIYDSNNEDPSSLGLQPIYDVLTGSQRDTQAFTSIFSFMTYMKANNPGDTASLDLLLIDQNIQTNVDIWGSNETDSEGQPEVLPVYETFSAGDSRQLCTISTFGGFSSNENRNKLGNRKFLRLNIQTNGSYTLRLTPSGSRDLDGYIYSRGTIVAADDSFTSSTVNITQNFSAGTYVADVLVWDQADCFDVSLIQN</sequence>
<dbReference type="KEGG" id="ksd:KS2013_306"/>
<dbReference type="AlphaFoldDB" id="A0A1B3B8A2"/>
<dbReference type="PROSITE" id="PS51257">
    <property type="entry name" value="PROKAR_LIPOPROTEIN"/>
    <property type="match status" value="1"/>
</dbReference>
<accession>A0A1B3B8A2</accession>
<evidence type="ECO:0000313" key="4">
    <source>
        <dbReference type="Proteomes" id="UP000094147"/>
    </source>
</evidence>
<keyword evidence="4" id="KW-1185">Reference proteome</keyword>
<dbReference type="SUPFAM" id="SSF49478">
    <property type="entry name" value="Cna protein B-type domain"/>
    <property type="match status" value="1"/>
</dbReference>
<keyword evidence="3" id="KW-0449">Lipoprotein</keyword>
<proteinExistence type="predicted"/>
<protein>
    <submittedName>
        <fullName evidence="3">Putative lipoprotein</fullName>
    </submittedName>
</protein>
<dbReference type="Gene3D" id="2.60.40.10">
    <property type="entry name" value="Immunoglobulins"/>
    <property type="match status" value="1"/>
</dbReference>
<evidence type="ECO:0000313" key="3">
    <source>
        <dbReference type="EMBL" id="AOE49032.1"/>
    </source>
</evidence>
<feature type="region of interest" description="Disordered" evidence="1">
    <location>
        <begin position="23"/>
        <end position="66"/>
    </location>
</feature>
<feature type="chain" id="PRO_5008543980" evidence="2">
    <location>
        <begin position="19"/>
        <end position="535"/>
    </location>
</feature>